<comment type="caution">
    <text evidence="1">The sequence shown here is derived from an EMBL/GenBank/DDBJ whole genome shotgun (WGS) entry which is preliminary data.</text>
</comment>
<protein>
    <submittedName>
        <fullName evidence="1">Hypothetical_protein</fullName>
    </submittedName>
</protein>
<dbReference type="Proteomes" id="UP001642409">
    <property type="component" value="Unassembled WGS sequence"/>
</dbReference>
<keyword evidence="2" id="KW-1185">Reference proteome</keyword>
<evidence type="ECO:0000313" key="1">
    <source>
        <dbReference type="EMBL" id="CAL5980021.1"/>
    </source>
</evidence>
<dbReference type="EMBL" id="CAXDID020000011">
    <property type="protein sequence ID" value="CAL5980021.1"/>
    <property type="molecule type" value="Genomic_DNA"/>
</dbReference>
<name>A0ABP1GVF8_9EUKA</name>
<gene>
    <name evidence="1" type="ORF">HINF_LOCUS5983</name>
</gene>
<organism evidence="1 2">
    <name type="scientific">Hexamita inflata</name>
    <dbReference type="NCBI Taxonomy" id="28002"/>
    <lineage>
        <taxon>Eukaryota</taxon>
        <taxon>Metamonada</taxon>
        <taxon>Diplomonadida</taxon>
        <taxon>Hexamitidae</taxon>
        <taxon>Hexamitinae</taxon>
        <taxon>Hexamita</taxon>
    </lineage>
</organism>
<reference evidence="1 2" key="1">
    <citation type="submission" date="2024-07" db="EMBL/GenBank/DDBJ databases">
        <authorList>
            <person name="Akdeniz Z."/>
        </authorList>
    </citation>
    <scope>NUCLEOTIDE SEQUENCE [LARGE SCALE GENOMIC DNA]</scope>
</reference>
<evidence type="ECO:0000313" key="2">
    <source>
        <dbReference type="Proteomes" id="UP001642409"/>
    </source>
</evidence>
<accession>A0ABP1GVF8</accession>
<proteinExistence type="predicted"/>
<sequence length="206" mass="24334">MKQALALTEFTINRTRAQYIFNSQRNLDFKILLQYFLNILQPAQFQLSFVIYKKIFKQTPLVRKSQRRFCEEVQSARQRHARYLVREECFWFLLIIGLERKGIVMSFCLNNNTADSRRQHSPQNSVKVLSHLMSSKLDCKRKVMNDIGLHITISKHKAQYITIIKVIKHIIILITTSHSEIISCQDLNFNTTYFNHIPEISSDRVE</sequence>